<dbReference type="EMBL" id="JARBJD010000020">
    <property type="protein sequence ID" value="KAK2960792.1"/>
    <property type="molecule type" value="Genomic_DNA"/>
</dbReference>
<accession>A0ABQ9YAJ5</accession>
<reference evidence="2 3" key="1">
    <citation type="journal article" date="2022" name="bioRxiv">
        <title>Genomics of Preaxostyla Flagellates Illuminates Evolutionary Transitions and the Path Towards Mitochondrial Loss.</title>
        <authorList>
            <person name="Novak L.V.F."/>
            <person name="Treitli S.C."/>
            <person name="Pyrih J."/>
            <person name="Halakuc P."/>
            <person name="Pipaliya S.V."/>
            <person name="Vacek V."/>
            <person name="Brzon O."/>
            <person name="Soukal P."/>
            <person name="Eme L."/>
            <person name="Dacks J.B."/>
            <person name="Karnkowska A."/>
            <person name="Elias M."/>
            <person name="Hampl V."/>
        </authorList>
    </citation>
    <scope>NUCLEOTIDE SEQUENCE [LARGE SCALE GENOMIC DNA]</scope>
    <source>
        <strain evidence="2">NAU3</strain>
        <tissue evidence="2">Gut</tissue>
    </source>
</reference>
<feature type="compositionally biased region" description="Basic and acidic residues" evidence="1">
    <location>
        <begin position="80"/>
        <end position="92"/>
    </location>
</feature>
<keyword evidence="3" id="KW-1185">Reference proteome</keyword>
<protein>
    <submittedName>
        <fullName evidence="2">Uncharacterized protein</fullName>
    </submittedName>
</protein>
<gene>
    <name evidence="2" type="ORF">BLNAU_4189</name>
</gene>
<evidence type="ECO:0000313" key="3">
    <source>
        <dbReference type="Proteomes" id="UP001281761"/>
    </source>
</evidence>
<dbReference type="Proteomes" id="UP001281761">
    <property type="component" value="Unassembled WGS sequence"/>
</dbReference>
<evidence type="ECO:0000313" key="2">
    <source>
        <dbReference type="EMBL" id="KAK2960792.1"/>
    </source>
</evidence>
<proteinExistence type="predicted"/>
<name>A0ABQ9YAJ5_9EUKA</name>
<sequence length="108" mass="11702">MVATGELPLDRAPSLTHPRLLASPIPGIVQRKQVNSCSIVPPPSLIPDCWRRRSLASCCANSFLAPRIFSMFHISMKIDGKDVEEVGDNEKGDGEEENGVAGDEEGNE</sequence>
<feature type="region of interest" description="Disordered" evidence="1">
    <location>
        <begin position="80"/>
        <end position="108"/>
    </location>
</feature>
<organism evidence="2 3">
    <name type="scientific">Blattamonas nauphoetae</name>
    <dbReference type="NCBI Taxonomy" id="2049346"/>
    <lineage>
        <taxon>Eukaryota</taxon>
        <taxon>Metamonada</taxon>
        <taxon>Preaxostyla</taxon>
        <taxon>Oxymonadida</taxon>
        <taxon>Blattamonas</taxon>
    </lineage>
</organism>
<comment type="caution">
    <text evidence="2">The sequence shown here is derived from an EMBL/GenBank/DDBJ whole genome shotgun (WGS) entry which is preliminary data.</text>
</comment>
<feature type="compositionally biased region" description="Acidic residues" evidence="1">
    <location>
        <begin position="93"/>
        <end position="108"/>
    </location>
</feature>
<evidence type="ECO:0000256" key="1">
    <source>
        <dbReference type="SAM" id="MobiDB-lite"/>
    </source>
</evidence>